<organism evidence="5 6">
    <name type="scientific">Muricoccus roseus</name>
    <dbReference type="NCBI Taxonomy" id="198092"/>
    <lineage>
        <taxon>Bacteria</taxon>
        <taxon>Pseudomonadati</taxon>
        <taxon>Pseudomonadota</taxon>
        <taxon>Alphaproteobacteria</taxon>
        <taxon>Acetobacterales</taxon>
        <taxon>Roseomonadaceae</taxon>
        <taxon>Muricoccus</taxon>
    </lineage>
</organism>
<dbReference type="OrthoDB" id="7349109at2"/>
<gene>
    <name evidence="5" type="ORF">SAMN02745194_02030</name>
</gene>
<evidence type="ECO:0000313" key="5">
    <source>
        <dbReference type="EMBL" id="SHJ22428.1"/>
    </source>
</evidence>
<keyword evidence="2" id="KW-0238">DNA-binding</keyword>
<name>A0A1M6HJS7_9PROT</name>
<evidence type="ECO:0000259" key="4">
    <source>
        <dbReference type="PROSITE" id="PS50995"/>
    </source>
</evidence>
<sequence length="151" mass="16967">MQQLYAMPGHLVRRIHQISGAIFAEEIGDHDLTSVQFSALYTIRASPGIDATRLSALIAFDRSTIGGVLERLEAKGWVVREPAPGDRRKKQLRLTADGETLLRDVEEAVARVQERLLAPLPPAERTTFMRLLSKLTRLHEEERSWTLPGES</sequence>
<dbReference type="Proteomes" id="UP000184387">
    <property type="component" value="Unassembled WGS sequence"/>
</dbReference>
<dbReference type="InterPro" id="IPR000835">
    <property type="entry name" value="HTH_MarR-typ"/>
</dbReference>
<dbReference type="GO" id="GO:0003677">
    <property type="term" value="F:DNA binding"/>
    <property type="evidence" value="ECO:0007669"/>
    <property type="project" value="UniProtKB-KW"/>
</dbReference>
<dbReference type="GO" id="GO:0003700">
    <property type="term" value="F:DNA-binding transcription factor activity"/>
    <property type="evidence" value="ECO:0007669"/>
    <property type="project" value="InterPro"/>
</dbReference>
<feature type="domain" description="HTH marR-type" evidence="4">
    <location>
        <begin position="8"/>
        <end position="137"/>
    </location>
</feature>
<keyword evidence="3" id="KW-0804">Transcription</keyword>
<dbReference type="Gene3D" id="1.10.10.10">
    <property type="entry name" value="Winged helix-like DNA-binding domain superfamily/Winged helix DNA-binding domain"/>
    <property type="match status" value="1"/>
</dbReference>
<evidence type="ECO:0000313" key="6">
    <source>
        <dbReference type="Proteomes" id="UP000184387"/>
    </source>
</evidence>
<dbReference type="STRING" id="198092.SAMN02745194_02030"/>
<dbReference type="EMBL" id="FQZF01000010">
    <property type="protein sequence ID" value="SHJ22428.1"/>
    <property type="molecule type" value="Genomic_DNA"/>
</dbReference>
<dbReference type="InterPro" id="IPR036388">
    <property type="entry name" value="WH-like_DNA-bd_sf"/>
</dbReference>
<dbReference type="PRINTS" id="PR00598">
    <property type="entry name" value="HTHMARR"/>
</dbReference>
<accession>A0A1M6HJS7</accession>
<dbReference type="PANTHER" id="PTHR33164:SF95">
    <property type="entry name" value="TRANSCRIPTIONAL REGULATOR"/>
    <property type="match status" value="1"/>
</dbReference>
<dbReference type="SUPFAM" id="SSF46785">
    <property type="entry name" value="Winged helix' DNA-binding domain"/>
    <property type="match status" value="1"/>
</dbReference>
<dbReference type="AlphaFoldDB" id="A0A1M6HJS7"/>
<evidence type="ECO:0000256" key="2">
    <source>
        <dbReference type="ARBA" id="ARBA00023125"/>
    </source>
</evidence>
<evidence type="ECO:0000256" key="1">
    <source>
        <dbReference type="ARBA" id="ARBA00023015"/>
    </source>
</evidence>
<dbReference type="SMART" id="SM00347">
    <property type="entry name" value="HTH_MARR"/>
    <property type="match status" value="1"/>
</dbReference>
<protein>
    <submittedName>
        <fullName evidence="5">Transcriptional regulator, MarR family</fullName>
    </submittedName>
</protein>
<dbReference type="InterPro" id="IPR023187">
    <property type="entry name" value="Tscrpt_reg_MarR-type_CS"/>
</dbReference>
<dbReference type="PROSITE" id="PS50995">
    <property type="entry name" value="HTH_MARR_2"/>
    <property type="match status" value="1"/>
</dbReference>
<dbReference type="PROSITE" id="PS01117">
    <property type="entry name" value="HTH_MARR_1"/>
    <property type="match status" value="1"/>
</dbReference>
<evidence type="ECO:0000256" key="3">
    <source>
        <dbReference type="ARBA" id="ARBA00023163"/>
    </source>
</evidence>
<dbReference type="PANTHER" id="PTHR33164">
    <property type="entry name" value="TRANSCRIPTIONAL REGULATOR, MARR FAMILY"/>
    <property type="match status" value="1"/>
</dbReference>
<reference evidence="5 6" key="1">
    <citation type="submission" date="2016-11" db="EMBL/GenBank/DDBJ databases">
        <authorList>
            <person name="Jaros S."/>
            <person name="Januszkiewicz K."/>
            <person name="Wedrychowicz H."/>
        </authorList>
    </citation>
    <scope>NUCLEOTIDE SEQUENCE [LARGE SCALE GENOMIC DNA]</scope>
    <source>
        <strain evidence="5 6">DSM 14916</strain>
    </source>
</reference>
<dbReference type="InterPro" id="IPR036390">
    <property type="entry name" value="WH_DNA-bd_sf"/>
</dbReference>
<keyword evidence="1" id="KW-0805">Transcription regulation</keyword>
<dbReference type="InterPro" id="IPR039422">
    <property type="entry name" value="MarR/SlyA-like"/>
</dbReference>
<keyword evidence="6" id="KW-1185">Reference proteome</keyword>
<dbReference type="GO" id="GO:0006950">
    <property type="term" value="P:response to stress"/>
    <property type="evidence" value="ECO:0007669"/>
    <property type="project" value="TreeGrafter"/>
</dbReference>
<dbReference type="Pfam" id="PF01047">
    <property type="entry name" value="MarR"/>
    <property type="match status" value="1"/>
</dbReference>
<proteinExistence type="predicted"/>